<organism evidence="13 14">
    <name type="scientific">Striga hermonthica</name>
    <name type="common">Purple witchweed</name>
    <name type="synonym">Buchnera hermonthica</name>
    <dbReference type="NCBI Taxonomy" id="68872"/>
    <lineage>
        <taxon>Eukaryota</taxon>
        <taxon>Viridiplantae</taxon>
        <taxon>Streptophyta</taxon>
        <taxon>Embryophyta</taxon>
        <taxon>Tracheophyta</taxon>
        <taxon>Spermatophyta</taxon>
        <taxon>Magnoliopsida</taxon>
        <taxon>eudicotyledons</taxon>
        <taxon>Gunneridae</taxon>
        <taxon>Pentapetalae</taxon>
        <taxon>asterids</taxon>
        <taxon>lamiids</taxon>
        <taxon>Lamiales</taxon>
        <taxon>Orobanchaceae</taxon>
        <taxon>Buchnereae</taxon>
        <taxon>Striga</taxon>
    </lineage>
</organism>
<protein>
    <recommendedName>
        <fullName evidence="11">E3 ubiquitin-protein ligase RMA</fullName>
        <ecNumber evidence="11">2.3.2.27</ecNumber>
    </recommendedName>
    <alternativeName>
        <fullName evidence="11">Protein RING membrane-anchor</fullName>
    </alternativeName>
    <alternativeName>
        <fullName evidence="11">RING-type E3 ubiquitin transferase RMA</fullName>
    </alternativeName>
</protein>
<comment type="pathway">
    <text evidence="3 11">Protein modification; protein ubiquitination.</text>
</comment>
<dbReference type="SUPFAM" id="SSF57850">
    <property type="entry name" value="RING/U-box"/>
    <property type="match status" value="1"/>
</dbReference>
<dbReference type="InterPro" id="IPR018957">
    <property type="entry name" value="Znf_C3HC4_RING-type"/>
</dbReference>
<sequence length="235" mass="26724">MEIPQYFAQEWESIPTQPMEPEKNSACFDCSICLDFARDPVVTLCGHLYCWPCIYKWLDSQGSSNEPPRCPICKAQISEKTIVPLYGRGQSFSGSEAEGKVIPPRPAACNIKALASILNPEQQLTPPYNHHHHQIQSRHSFSNNFTNYGEYSLSPFNLCGTAAMSLFHPTAGVFGEMMHARVFGNSQSMYTYPNSYRTVGSRSPRMRRRELRAEESLNRVTIFLFCFFLLCLLVF</sequence>
<dbReference type="GO" id="GO:0008270">
    <property type="term" value="F:zinc ion binding"/>
    <property type="evidence" value="ECO:0007669"/>
    <property type="project" value="UniProtKB-KW"/>
</dbReference>
<comment type="subcellular location">
    <subcellularLocation>
        <location evidence="2">Endomembrane system</location>
    </subcellularLocation>
    <subcellularLocation>
        <location evidence="11">Endoplasmic reticulum membrane</location>
        <topology evidence="11">Single-pass type IV membrane protein</topology>
    </subcellularLocation>
</comment>
<comment type="catalytic activity">
    <reaction evidence="1 11">
        <text>S-ubiquitinyl-[E2 ubiquitin-conjugating enzyme]-L-cysteine + [acceptor protein]-L-lysine = [E2 ubiquitin-conjugating enzyme]-L-cysteine + N(6)-ubiquitinyl-[acceptor protein]-L-lysine.</text>
        <dbReference type="EC" id="2.3.2.27"/>
    </reaction>
</comment>
<keyword evidence="8 11" id="KW-0862">Zinc</keyword>
<evidence type="ECO:0000256" key="9">
    <source>
        <dbReference type="ARBA" id="ARBA00023136"/>
    </source>
</evidence>
<dbReference type="EC" id="2.3.2.27" evidence="11"/>
<evidence type="ECO:0000256" key="2">
    <source>
        <dbReference type="ARBA" id="ARBA00004308"/>
    </source>
</evidence>
<dbReference type="InterPro" id="IPR013083">
    <property type="entry name" value="Znf_RING/FYVE/PHD"/>
</dbReference>
<keyword evidence="14" id="KW-1185">Reference proteome</keyword>
<evidence type="ECO:0000259" key="12">
    <source>
        <dbReference type="PROSITE" id="PS50089"/>
    </source>
</evidence>
<dbReference type="EMBL" id="CACSLK010016728">
    <property type="protein sequence ID" value="CAA0817921.1"/>
    <property type="molecule type" value="Genomic_DNA"/>
</dbReference>
<dbReference type="SMART" id="SM00184">
    <property type="entry name" value="RING"/>
    <property type="match status" value="1"/>
</dbReference>
<evidence type="ECO:0000256" key="10">
    <source>
        <dbReference type="PROSITE-ProRule" id="PRU00175"/>
    </source>
</evidence>
<evidence type="ECO:0000256" key="5">
    <source>
        <dbReference type="ARBA" id="ARBA00022723"/>
    </source>
</evidence>
<dbReference type="InterPro" id="IPR045103">
    <property type="entry name" value="RNF5/RNF185-like"/>
</dbReference>
<evidence type="ECO:0000313" key="14">
    <source>
        <dbReference type="Proteomes" id="UP001153555"/>
    </source>
</evidence>
<evidence type="ECO:0000256" key="3">
    <source>
        <dbReference type="ARBA" id="ARBA00004906"/>
    </source>
</evidence>
<evidence type="ECO:0000256" key="1">
    <source>
        <dbReference type="ARBA" id="ARBA00000900"/>
    </source>
</evidence>
<dbReference type="AlphaFoldDB" id="A0A9N7R9Q9"/>
<dbReference type="Proteomes" id="UP001153555">
    <property type="component" value="Unassembled WGS sequence"/>
</dbReference>
<evidence type="ECO:0000256" key="7">
    <source>
        <dbReference type="ARBA" id="ARBA00022786"/>
    </source>
</evidence>
<evidence type="ECO:0000256" key="8">
    <source>
        <dbReference type="ARBA" id="ARBA00022833"/>
    </source>
</evidence>
<comment type="function">
    <text evidence="11">E3 ubiquitin-protein ligase.</text>
</comment>
<keyword evidence="11" id="KW-0812">Transmembrane</keyword>
<comment type="domain">
    <text evidence="11">The RING-type zinc finger domain is responsible for E3 ligase activity.</text>
</comment>
<keyword evidence="9 11" id="KW-0472">Membrane</keyword>
<keyword evidence="11" id="KW-0256">Endoplasmic reticulum</keyword>
<dbReference type="InterPro" id="IPR017907">
    <property type="entry name" value="Znf_RING_CS"/>
</dbReference>
<keyword evidence="6 10" id="KW-0863">Zinc-finger</keyword>
<evidence type="ECO:0000313" key="13">
    <source>
        <dbReference type="EMBL" id="CAA0817921.1"/>
    </source>
</evidence>
<dbReference type="GO" id="GO:0006511">
    <property type="term" value="P:ubiquitin-dependent protein catabolic process"/>
    <property type="evidence" value="ECO:0007669"/>
    <property type="project" value="UniProtKB-UniRule"/>
</dbReference>
<feature type="domain" description="RING-type" evidence="12">
    <location>
        <begin position="30"/>
        <end position="74"/>
    </location>
</feature>
<comment type="caution">
    <text evidence="13">The sequence shown here is derived from an EMBL/GenBank/DDBJ whole genome shotgun (WGS) entry which is preliminary data.</text>
</comment>
<dbReference type="GO" id="GO:0005789">
    <property type="term" value="C:endoplasmic reticulum membrane"/>
    <property type="evidence" value="ECO:0007669"/>
    <property type="project" value="UniProtKB-SubCell"/>
</dbReference>
<dbReference type="Pfam" id="PF00097">
    <property type="entry name" value="zf-C3HC4"/>
    <property type="match status" value="1"/>
</dbReference>
<dbReference type="PROSITE" id="PS00518">
    <property type="entry name" value="ZF_RING_1"/>
    <property type="match status" value="1"/>
</dbReference>
<dbReference type="OrthoDB" id="6270329at2759"/>
<name>A0A9N7R9Q9_STRHE</name>
<evidence type="ECO:0000256" key="6">
    <source>
        <dbReference type="ARBA" id="ARBA00022771"/>
    </source>
</evidence>
<keyword evidence="5 11" id="KW-0479">Metal-binding</keyword>
<keyword evidence="11" id="KW-1133">Transmembrane helix</keyword>
<evidence type="ECO:0000256" key="4">
    <source>
        <dbReference type="ARBA" id="ARBA00022679"/>
    </source>
</evidence>
<keyword evidence="4 11" id="KW-0808">Transferase</keyword>
<dbReference type="PROSITE" id="PS50089">
    <property type="entry name" value="ZF_RING_2"/>
    <property type="match status" value="1"/>
</dbReference>
<evidence type="ECO:0000256" key="11">
    <source>
        <dbReference type="RuleBase" id="RU369090"/>
    </source>
</evidence>
<feature type="transmembrane region" description="Helical" evidence="11">
    <location>
        <begin position="216"/>
        <end position="234"/>
    </location>
</feature>
<dbReference type="GO" id="GO:0061630">
    <property type="term" value="F:ubiquitin protein ligase activity"/>
    <property type="evidence" value="ECO:0007669"/>
    <property type="project" value="UniProtKB-UniRule"/>
</dbReference>
<reference evidence="13" key="1">
    <citation type="submission" date="2019-12" db="EMBL/GenBank/DDBJ databases">
        <authorList>
            <person name="Scholes J."/>
        </authorList>
    </citation>
    <scope>NUCLEOTIDE SEQUENCE</scope>
</reference>
<dbReference type="Gene3D" id="3.30.40.10">
    <property type="entry name" value="Zinc/RING finger domain, C3HC4 (zinc finger)"/>
    <property type="match status" value="1"/>
</dbReference>
<dbReference type="InterPro" id="IPR001841">
    <property type="entry name" value="Znf_RING"/>
</dbReference>
<accession>A0A9N7R9Q9</accession>
<proteinExistence type="predicted"/>
<gene>
    <name evidence="13" type="ORF">SHERM_17300</name>
</gene>
<dbReference type="PANTHER" id="PTHR12313">
    <property type="entry name" value="E3 UBIQUITIN-PROTEIN LIGASE RNF5-RELATED"/>
    <property type="match status" value="1"/>
</dbReference>
<keyword evidence="7 11" id="KW-0833">Ubl conjugation pathway</keyword>